<dbReference type="InterPro" id="IPR023870">
    <property type="entry name" value="PGA_export_porin_PgaA"/>
</dbReference>
<dbReference type="InterPro" id="IPR049003">
    <property type="entry name" value="PgaA_barrel"/>
</dbReference>
<dbReference type="OrthoDB" id="5405060at2"/>
<dbReference type="NCBIfam" id="TIGR03939">
    <property type="entry name" value="PGA_TPR_OMP"/>
    <property type="match status" value="1"/>
</dbReference>
<keyword evidence="3" id="KW-1185">Reference proteome</keyword>
<proteinExistence type="predicted"/>
<evidence type="ECO:0000259" key="1">
    <source>
        <dbReference type="Pfam" id="PF21197"/>
    </source>
</evidence>
<evidence type="ECO:0000313" key="2">
    <source>
        <dbReference type="EMBL" id="KAA0695209.1"/>
    </source>
</evidence>
<reference evidence="2 3" key="1">
    <citation type="submission" date="2018-07" db="EMBL/GenBank/DDBJ databases">
        <title>Pseudomonas laoshanensis sp. nov., isolated from soil.</title>
        <authorList>
            <person name="Sun J."/>
            <person name="Yu L."/>
            <person name="Wang M."/>
            <person name="Zhang C."/>
        </authorList>
    </citation>
    <scope>NUCLEOTIDE SEQUENCE [LARGE SCALE GENOMIC DNA]</scope>
    <source>
        <strain evidence="2 3">Y22</strain>
    </source>
</reference>
<dbReference type="Pfam" id="PF21197">
    <property type="entry name" value="PgaA_barrel"/>
    <property type="match status" value="1"/>
</dbReference>
<evidence type="ECO:0000313" key="3">
    <source>
        <dbReference type="Proteomes" id="UP000463138"/>
    </source>
</evidence>
<name>A0A7V7KXX8_9GAMM</name>
<dbReference type="InterPro" id="IPR011990">
    <property type="entry name" value="TPR-like_helical_dom_sf"/>
</dbReference>
<feature type="domain" description="PgaA membrane beta barrel" evidence="1">
    <location>
        <begin position="537"/>
        <end position="831"/>
    </location>
</feature>
<dbReference type="Gene3D" id="1.25.40.10">
    <property type="entry name" value="Tetratricopeptide repeat domain"/>
    <property type="match status" value="2"/>
</dbReference>
<accession>A0A7V7KXX8</accession>
<sequence>MVVHGSLLYLRVTKGVTDLLSNLAGRRVIACCFSLGLTLGSSLVWADQAYVDLIERARLGDQQPALDYLRQLPSLTPVQQTDLLLIASWAGEDDEVLRLYQSNTAFYAKNPDTVAAMARARRNRGEWEEAVNGFLLARSLAPARADLLQAQLMTMADMGQTPAAIKRARVWTEQAPKQLEARLALGYALMHDGQQHASLAEYDRAWKLAPGRRDVLREYLFALQRAGLPVLALGIAEQHPELLGDEELRIMRADALAERVRLADTSTRSESERFVIADRALAQADAMMQEWEALPEAQAEVIRVRVDRMGALHARVDMQGVVDEYYALKDMQVALPPYALRWAASAMLYLRQPELSAELYREVIAASNDKDQSWLSDHQSLYYALIESEELEEADRLSKQLAEAQPERIYPLGVPEGRPNNKWLDSQILVANNALYRDDLPAAQQAFDSLSDAAPGNVSLRTSRASVYAARGWPRRAEEQLKIAENTAPRTVDVEAGQALNALTLQEWRQADVLADDLVERFPENLRAQRVDRLRDVHHMAELRIAGYRGKSDEDSVSGGSDFGLETVVYSSPFKEDWRVFAGGGIGRGEFEEGDADHDWLRAGIEHRIRNNTLEAEFSSHEFGFGRRAGARLSGVHDASDVWQYGWSAELLSASTPLRALNSNIDADSLTGYARWRESERREVSLTVLPMSFSDGNDRLSLVLDGSQRVFTAPRMILDAGLELSTSRNSQGGEGPYFNPESDASVLSTLNLSHILHRRYETVWSQDLQFGLGYYDQRDFGGGGMGLLGYGQRLRMNDVFDSGFLLSALSRPYDGDREQEYRLVLDVNFRFKGL</sequence>
<comment type="caution">
    <text evidence="2">The sequence shown here is derived from an EMBL/GenBank/DDBJ whole genome shotgun (WGS) entry which is preliminary data.</text>
</comment>
<protein>
    <submittedName>
        <fullName evidence="2">Poly-beta-1,6 N-acetyl-D-glucosamine export porin PgaA</fullName>
    </submittedName>
</protein>
<dbReference type="Proteomes" id="UP000463138">
    <property type="component" value="Unassembled WGS sequence"/>
</dbReference>
<dbReference type="AlphaFoldDB" id="A0A7V7KXX8"/>
<dbReference type="SUPFAM" id="SSF48452">
    <property type="entry name" value="TPR-like"/>
    <property type="match status" value="2"/>
</dbReference>
<organism evidence="2 3">
    <name type="scientific">Halopseudomonas laoshanensis</name>
    <dbReference type="NCBI Taxonomy" id="2268758"/>
    <lineage>
        <taxon>Bacteria</taxon>
        <taxon>Pseudomonadati</taxon>
        <taxon>Pseudomonadota</taxon>
        <taxon>Gammaproteobacteria</taxon>
        <taxon>Pseudomonadales</taxon>
        <taxon>Pseudomonadaceae</taxon>
        <taxon>Halopseudomonas</taxon>
    </lineage>
</organism>
<dbReference type="GO" id="GO:1901515">
    <property type="term" value="F:poly-beta-1,6-N-acetyl-D-glucosamine transmembrane transporter activity"/>
    <property type="evidence" value="ECO:0007669"/>
    <property type="project" value="InterPro"/>
</dbReference>
<dbReference type="EMBL" id="QOVF01000002">
    <property type="protein sequence ID" value="KAA0695209.1"/>
    <property type="molecule type" value="Genomic_DNA"/>
</dbReference>
<gene>
    <name evidence="2" type="primary">pgaA</name>
    <name evidence="2" type="ORF">DT594_10265</name>
</gene>